<dbReference type="STRING" id="1882918.BCY86_01640"/>
<evidence type="ECO:0008006" key="3">
    <source>
        <dbReference type="Google" id="ProtNLM"/>
    </source>
</evidence>
<dbReference type="KEGG" id="pabo:BCY86_01640"/>
<dbReference type="InterPro" id="IPR008984">
    <property type="entry name" value="SMAD_FHA_dom_sf"/>
</dbReference>
<organism evidence="1 2">
    <name type="scientific">Pajaroellobacter abortibovis</name>
    <dbReference type="NCBI Taxonomy" id="1882918"/>
    <lineage>
        <taxon>Bacteria</taxon>
        <taxon>Pseudomonadati</taxon>
        <taxon>Myxococcota</taxon>
        <taxon>Polyangia</taxon>
        <taxon>Polyangiales</taxon>
        <taxon>Polyangiaceae</taxon>
    </lineage>
</organism>
<dbReference type="Proteomes" id="UP000185544">
    <property type="component" value="Chromosome"/>
</dbReference>
<protein>
    <recommendedName>
        <fullName evidence="3">FHA domain-containing protein</fullName>
    </recommendedName>
</protein>
<dbReference type="EMBL" id="CP016908">
    <property type="protein sequence ID" value="APR99524.1"/>
    <property type="molecule type" value="Genomic_DNA"/>
</dbReference>
<sequence>MDGEQIAVQDFGSKNGTFLGGTCIREVLAGMRMILTLGRSTLTCVGGEVNEEASAVCPISLIWWGRSLVIRRLADQVRWLVFHSLVI</sequence>
<dbReference type="AlphaFoldDB" id="A0A1L6MVM4"/>
<name>A0A1L6MVM4_9BACT</name>
<gene>
    <name evidence="1" type="ORF">BCY86_01640</name>
</gene>
<evidence type="ECO:0000313" key="1">
    <source>
        <dbReference type="EMBL" id="APR99524.1"/>
    </source>
</evidence>
<keyword evidence="2" id="KW-1185">Reference proteome</keyword>
<reference evidence="1 2" key="1">
    <citation type="submission" date="2016-08" db="EMBL/GenBank/DDBJ databases">
        <title>Identification and validation of antigenic proteins from Pajaroellobacter abortibovis using de-novo genome sequence assembly and reverse vaccinology.</title>
        <authorList>
            <person name="Welly B.T."/>
            <person name="Miller M.R."/>
            <person name="Stott J.L."/>
            <person name="Blanchard M.T."/>
            <person name="Islas-Trejo A.D."/>
            <person name="O'Rourke S.M."/>
            <person name="Young A.E."/>
            <person name="Medrano J.F."/>
            <person name="Van Eenennaam A.L."/>
        </authorList>
    </citation>
    <scope>NUCLEOTIDE SEQUENCE [LARGE SCALE GENOMIC DNA]</scope>
    <source>
        <strain evidence="1 2">BTF92-0548A/99-0131</strain>
    </source>
</reference>
<dbReference type="Gene3D" id="2.60.200.20">
    <property type="match status" value="1"/>
</dbReference>
<dbReference type="SUPFAM" id="SSF49879">
    <property type="entry name" value="SMAD/FHA domain"/>
    <property type="match status" value="1"/>
</dbReference>
<proteinExistence type="predicted"/>
<evidence type="ECO:0000313" key="2">
    <source>
        <dbReference type="Proteomes" id="UP000185544"/>
    </source>
</evidence>
<accession>A0A1L6MVM4</accession>